<proteinExistence type="predicted"/>
<dbReference type="GO" id="GO:0005829">
    <property type="term" value="C:cytosol"/>
    <property type="evidence" value="ECO:0007669"/>
    <property type="project" value="UniProtKB-ARBA"/>
</dbReference>
<sequence>MGRSQETFGKKDNEKKRAKKKTEKEERKAERQANAKAGQPLEEMFAYVDEDGNISATPPDPKKKRIIKDEDIQIGVARRTDDDDDDPVRNGIVSFFNDSKGYGFIKDQQTQESIFVHANGLAGGPIGENDKVTFEVEMGPKGPNAVRVKKASATPPPASAAPAPPAAPAE</sequence>
<evidence type="ECO:0000313" key="4">
    <source>
        <dbReference type="Proteomes" id="UP000177791"/>
    </source>
</evidence>
<feature type="compositionally biased region" description="Basic and acidic residues" evidence="1">
    <location>
        <begin position="22"/>
        <end position="33"/>
    </location>
</feature>
<dbReference type="EMBL" id="MDZC01000090">
    <property type="protein sequence ID" value="OGX82934.1"/>
    <property type="molecule type" value="Genomic_DNA"/>
</dbReference>
<evidence type="ECO:0000256" key="1">
    <source>
        <dbReference type="SAM" id="MobiDB-lite"/>
    </source>
</evidence>
<dbReference type="PROSITE" id="PS51857">
    <property type="entry name" value="CSD_2"/>
    <property type="match status" value="1"/>
</dbReference>
<dbReference type="SUPFAM" id="SSF50249">
    <property type="entry name" value="Nucleic acid-binding proteins"/>
    <property type="match status" value="1"/>
</dbReference>
<feature type="region of interest" description="Disordered" evidence="1">
    <location>
        <begin position="49"/>
        <end position="68"/>
    </location>
</feature>
<dbReference type="RefSeq" id="WP_070735512.1">
    <property type="nucleotide sequence ID" value="NZ_MDZC01000090.1"/>
</dbReference>
<dbReference type="OrthoDB" id="1493235at2"/>
<dbReference type="InterPro" id="IPR011129">
    <property type="entry name" value="CSD"/>
</dbReference>
<dbReference type="InterPro" id="IPR002059">
    <property type="entry name" value="CSP_DNA-bd"/>
</dbReference>
<dbReference type="STRING" id="1908236.BEN48_03995"/>
<evidence type="ECO:0000313" key="3">
    <source>
        <dbReference type="EMBL" id="OGX82934.1"/>
    </source>
</evidence>
<evidence type="ECO:0000259" key="2">
    <source>
        <dbReference type="PROSITE" id="PS51857"/>
    </source>
</evidence>
<dbReference type="InterPro" id="IPR012340">
    <property type="entry name" value="NA-bd_OB-fold"/>
</dbReference>
<dbReference type="InterPro" id="IPR050181">
    <property type="entry name" value="Cold_shock_domain"/>
</dbReference>
<dbReference type="Proteomes" id="UP000177791">
    <property type="component" value="Unassembled WGS sequence"/>
</dbReference>
<keyword evidence="4" id="KW-1185">Reference proteome</keyword>
<dbReference type="GO" id="GO:0003677">
    <property type="term" value="F:DNA binding"/>
    <property type="evidence" value="ECO:0007669"/>
    <property type="project" value="UniProtKB-KW"/>
</dbReference>
<keyword evidence="3" id="KW-0238">DNA-binding</keyword>
<feature type="region of interest" description="Disordered" evidence="1">
    <location>
        <begin position="1"/>
        <end position="42"/>
    </location>
</feature>
<dbReference type="CDD" id="cd04458">
    <property type="entry name" value="CSP_CDS"/>
    <property type="match status" value="1"/>
</dbReference>
<accession>A0A1G1SWD3</accession>
<gene>
    <name evidence="3" type="ORF">BEN48_03995</name>
</gene>
<dbReference type="Gene3D" id="2.40.50.140">
    <property type="entry name" value="Nucleic acid-binding proteins"/>
    <property type="match status" value="1"/>
</dbReference>
<protein>
    <submittedName>
        <fullName evidence="3">DNA-binding protein</fullName>
    </submittedName>
</protein>
<name>A0A1G1SWD3_9BACT</name>
<comment type="caution">
    <text evidence="3">The sequence shown here is derived from an EMBL/GenBank/DDBJ whole genome shotgun (WGS) entry which is preliminary data.</text>
</comment>
<dbReference type="PRINTS" id="PR00050">
    <property type="entry name" value="COLDSHOCK"/>
</dbReference>
<dbReference type="SMART" id="SM00357">
    <property type="entry name" value="CSP"/>
    <property type="match status" value="1"/>
</dbReference>
<feature type="compositionally biased region" description="Pro residues" evidence="1">
    <location>
        <begin position="154"/>
        <end position="170"/>
    </location>
</feature>
<dbReference type="AlphaFoldDB" id="A0A1G1SWD3"/>
<dbReference type="PANTHER" id="PTHR11544">
    <property type="entry name" value="COLD SHOCK DOMAIN CONTAINING PROTEINS"/>
    <property type="match status" value="1"/>
</dbReference>
<feature type="region of interest" description="Disordered" evidence="1">
    <location>
        <begin position="142"/>
        <end position="170"/>
    </location>
</feature>
<dbReference type="Pfam" id="PF00313">
    <property type="entry name" value="CSD"/>
    <property type="match status" value="1"/>
</dbReference>
<feature type="domain" description="CSD" evidence="2">
    <location>
        <begin position="88"/>
        <end position="150"/>
    </location>
</feature>
<reference evidence="3 4" key="1">
    <citation type="submission" date="2016-08" db="EMBL/GenBank/DDBJ databases">
        <title>Hymenobacter coccineus sp. nov., Hymenobacter lapidarius sp. nov. and Hymenobacter glacialis sp. nov., isolated from Antarctic soil.</title>
        <authorList>
            <person name="Sedlacek I."/>
            <person name="Kralova S."/>
            <person name="Kyrova K."/>
            <person name="Maslanova I."/>
            <person name="Stankova E."/>
            <person name="Vrbovska V."/>
            <person name="Nemec M."/>
            <person name="Bartak M."/>
            <person name="Svec P."/>
            <person name="Busse H.-J."/>
            <person name="Pantucek R."/>
        </authorList>
    </citation>
    <scope>NUCLEOTIDE SEQUENCE [LARGE SCALE GENOMIC DNA]</scope>
    <source>
        <strain evidence="3 4">CCM 8648</strain>
    </source>
</reference>
<organism evidence="3 4">
    <name type="scientific">Hymenobacter glacialis</name>
    <dbReference type="NCBI Taxonomy" id="1908236"/>
    <lineage>
        <taxon>Bacteria</taxon>
        <taxon>Pseudomonadati</taxon>
        <taxon>Bacteroidota</taxon>
        <taxon>Cytophagia</taxon>
        <taxon>Cytophagales</taxon>
        <taxon>Hymenobacteraceae</taxon>
        <taxon>Hymenobacter</taxon>
    </lineage>
</organism>